<evidence type="ECO:0000256" key="1">
    <source>
        <dbReference type="SAM" id="MobiDB-lite"/>
    </source>
</evidence>
<accession>A0ABQ2SC73</accession>
<evidence type="ECO:0000259" key="2">
    <source>
        <dbReference type="SMART" id="SM00954"/>
    </source>
</evidence>
<name>A0ABQ2SC73_9DEIO</name>
<evidence type="ECO:0000313" key="3">
    <source>
        <dbReference type="EMBL" id="GGS16461.1"/>
    </source>
</evidence>
<dbReference type="Gene3D" id="3.30.460.10">
    <property type="entry name" value="Beta Polymerase, domain 2"/>
    <property type="match status" value="1"/>
</dbReference>
<dbReference type="Gene3D" id="1.10.287.860">
    <property type="entry name" value="Nucleotidyltransferase"/>
    <property type="match status" value="1"/>
</dbReference>
<comment type="caution">
    <text evidence="3">The sequence shown here is derived from an EMBL/GenBank/DDBJ whole genome shotgun (WGS) entry which is preliminary data.</text>
</comment>
<feature type="region of interest" description="Disordered" evidence="1">
    <location>
        <begin position="364"/>
        <end position="393"/>
    </location>
</feature>
<dbReference type="CDD" id="cd05399">
    <property type="entry name" value="NT_Rel-Spo_like"/>
    <property type="match status" value="1"/>
</dbReference>
<dbReference type="Proteomes" id="UP000620633">
    <property type="component" value="Unassembled WGS sequence"/>
</dbReference>
<sequence>MNDGLVSEYKANLPQFEALRDAAVAHTLAVLERAGLGIHHVTGRVKKPLSLEDKLRRKPGRYRSLPDVTDLVAVRVITYFESDVGAVSRLIEANHTVDWEHSIDKSKMHDPDRFGYMGVHYVVRLTPDTPGLAAFAGMGFEVQIRSILQHAWAEIEHDLGYKNRDAIPREVQRRFYRLAGLLEMADEEFMALHRLSRDYAATLPERVQTEPEGVFIDAQSMKHLLNIPPVRPLDEDVAGALQVRLLVGWPDPDRPQRLARLLHYVGVNSVGALQKELGRSREDVRRFARQLMPLLREAWTPAGGVRPGTSVVHYALLRACANPSLDPHEIVAMLDMRGVLGSQELVQAVQEAYRAFLNEAARTPSRSCHRLNRRPPEREGSGGRPAREGLTVR</sequence>
<keyword evidence="4" id="KW-1185">Reference proteome</keyword>
<dbReference type="PANTHER" id="PTHR41773:SF1">
    <property type="entry name" value="RELA_SPOT DOMAIN-CONTAINING PROTEIN"/>
    <property type="match status" value="1"/>
</dbReference>
<dbReference type="EMBL" id="BMQO01000001">
    <property type="protein sequence ID" value="GGS16461.1"/>
    <property type="molecule type" value="Genomic_DNA"/>
</dbReference>
<protein>
    <submittedName>
        <fullName evidence="3">GTP pyrophosphokinase</fullName>
    </submittedName>
</protein>
<evidence type="ECO:0000313" key="4">
    <source>
        <dbReference type="Proteomes" id="UP000620633"/>
    </source>
</evidence>
<dbReference type="RefSeq" id="WP_189098734.1">
    <property type="nucleotide sequence ID" value="NZ_BMQO01000001.1"/>
</dbReference>
<organism evidence="3 4">
    <name type="scientific">Deinococcus knuensis</name>
    <dbReference type="NCBI Taxonomy" id="1837380"/>
    <lineage>
        <taxon>Bacteria</taxon>
        <taxon>Thermotogati</taxon>
        <taxon>Deinococcota</taxon>
        <taxon>Deinococci</taxon>
        <taxon>Deinococcales</taxon>
        <taxon>Deinococcaceae</taxon>
        <taxon>Deinococcus</taxon>
    </lineage>
</organism>
<dbReference type="SUPFAM" id="SSF81301">
    <property type="entry name" value="Nucleotidyltransferase"/>
    <property type="match status" value="1"/>
</dbReference>
<reference evidence="4" key="1">
    <citation type="journal article" date="2019" name="Int. J. Syst. Evol. Microbiol.">
        <title>The Global Catalogue of Microorganisms (GCM) 10K type strain sequencing project: providing services to taxonomists for standard genome sequencing and annotation.</title>
        <authorList>
            <consortium name="The Broad Institute Genomics Platform"/>
            <consortium name="The Broad Institute Genome Sequencing Center for Infectious Disease"/>
            <person name="Wu L."/>
            <person name="Ma J."/>
        </authorList>
    </citation>
    <scope>NUCLEOTIDE SEQUENCE [LARGE SCALE GENOMIC DNA]</scope>
    <source>
        <strain evidence="4">JCM 31406</strain>
    </source>
</reference>
<proteinExistence type="predicted"/>
<feature type="domain" description="RelA/SpoT" evidence="2">
    <location>
        <begin position="43"/>
        <end position="167"/>
    </location>
</feature>
<dbReference type="InterPro" id="IPR043519">
    <property type="entry name" value="NT_sf"/>
</dbReference>
<dbReference type="SMART" id="SM00954">
    <property type="entry name" value="RelA_SpoT"/>
    <property type="match status" value="1"/>
</dbReference>
<gene>
    <name evidence="3" type="ORF">GCM10008961_05080</name>
</gene>
<dbReference type="Pfam" id="PF04607">
    <property type="entry name" value="RelA_SpoT"/>
    <property type="match status" value="1"/>
</dbReference>
<dbReference type="PANTHER" id="PTHR41773">
    <property type="entry name" value="GTP PYROPHOSPHATASE-RELATED"/>
    <property type="match status" value="1"/>
</dbReference>
<dbReference type="InterPro" id="IPR007685">
    <property type="entry name" value="RelA_SpoT"/>
</dbReference>
<feature type="compositionally biased region" description="Basic and acidic residues" evidence="1">
    <location>
        <begin position="374"/>
        <end position="387"/>
    </location>
</feature>